<protein>
    <submittedName>
        <fullName evidence="3">56kDa selenium binding protein (SBP56)</fullName>
    </submittedName>
</protein>
<organism evidence="3 4">
    <name type="scientific">Luteitalea pratensis</name>
    <dbReference type="NCBI Taxonomy" id="1855912"/>
    <lineage>
        <taxon>Bacteria</taxon>
        <taxon>Pseudomonadati</taxon>
        <taxon>Acidobacteriota</taxon>
        <taxon>Vicinamibacteria</taxon>
        <taxon>Vicinamibacterales</taxon>
        <taxon>Vicinamibacteraceae</taxon>
        <taxon>Luteitalea</taxon>
    </lineage>
</organism>
<keyword evidence="4" id="KW-1185">Reference proteome</keyword>
<evidence type="ECO:0000256" key="2">
    <source>
        <dbReference type="SAM" id="SignalP"/>
    </source>
</evidence>
<evidence type="ECO:0000313" key="3">
    <source>
        <dbReference type="EMBL" id="AMY08152.1"/>
    </source>
</evidence>
<reference evidence="3 4" key="1">
    <citation type="journal article" date="2016" name="Genome Announc.">
        <title>First Complete Genome Sequence of a Subdivision 6 Acidobacterium Strain.</title>
        <authorList>
            <person name="Huang S."/>
            <person name="Vieira S."/>
            <person name="Bunk B."/>
            <person name="Riedel T."/>
            <person name="Sproer C."/>
            <person name="Overmann J."/>
        </authorList>
    </citation>
    <scope>NUCLEOTIDE SEQUENCE [LARGE SCALE GENOMIC DNA]</scope>
    <source>
        <strain evidence="4">DSM 100886 HEG_-6_39</strain>
    </source>
</reference>
<reference evidence="4" key="2">
    <citation type="submission" date="2016-04" db="EMBL/GenBank/DDBJ databases">
        <title>First Complete Genome Sequence of a Subdivision 6 Acidobacterium.</title>
        <authorList>
            <person name="Huang S."/>
            <person name="Vieira S."/>
            <person name="Bunk B."/>
            <person name="Riedel T."/>
            <person name="Sproeer C."/>
            <person name="Overmann J."/>
        </authorList>
    </citation>
    <scope>NUCLEOTIDE SEQUENCE [LARGE SCALE GENOMIC DNA]</scope>
    <source>
        <strain evidence="4">DSM 100886 HEG_-6_39</strain>
    </source>
</reference>
<dbReference type="InterPro" id="IPR015943">
    <property type="entry name" value="WD40/YVTN_repeat-like_dom_sf"/>
</dbReference>
<dbReference type="Proteomes" id="UP000076079">
    <property type="component" value="Chromosome"/>
</dbReference>
<keyword evidence="2" id="KW-0732">Signal</keyword>
<dbReference type="Gene3D" id="2.130.10.10">
    <property type="entry name" value="YVTN repeat-like/Quinoprotein amine dehydrogenase"/>
    <property type="match status" value="1"/>
</dbReference>
<dbReference type="OrthoDB" id="9768634at2"/>
<evidence type="ECO:0000256" key="1">
    <source>
        <dbReference type="SAM" id="MobiDB-lite"/>
    </source>
</evidence>
<feature type="signal peptide" evidence="2">
    <location>
        <begin position="1"/>
        <end position="31"/>
    </location>
</feature>
<sequence length="422" mass="45205" precursor="true">MRHLVYRGAMVTARSSAALLLGALCACTSRAPEPASPPAAEYLYLWTASADKAQPDFLAVLDVSDRGERYGRLVTTLPVPGRANGPHHTEHEMPADGQLFANGFATGQSFVFDLGNRSRPRIVKQFGDVEGYAHPHSFLRLPNGNVLATFQMRHEAGKMSPGGLVELTPAAAPVRSSSADAPGTDPGLRVYSGGIVAGLDRIVTTTTDMDSASAASRNLQVWRLADLRLLHTIALPDGPGGNEGLLTAEPRLMADGKTLLVSTFNCGLYLVEGLAGDTPSARLVASFPQKKETYCAIPVIAGHYYLVTVPAWSAVVSLDISNPAAPREVSRVSLGPDDVPHWIAISPDQRRVVVTGYKGMQHRVMIARFDTATGQLAWDARFREDGATEPGFRMDDKTWPHGGNAKGIPHGAVFSRPATRQP</sequence>
<feature type="region of interest" description="Disordered" evidence="1">
    <location>
        <begin position="387"/>
        <end position="422"/>
    </location>
</feature>
<proteinExistence type="predicted"/>
<feature type="chain" id="PRO_5007511367" evidence="2">
    <location>
        <begin position="32"/>
        <end position="422"/>
    </location>
</feature>
<name>A0A143PHU0_LUTPR</name>
<gene>
    <name evidence="3" type="ORF">LuPra_01340</name>
</gene>
<dbReference type="STRING" id="1855912.LuPra_01340"/>
<accession>A0A143PHU0</accession>
<dbReference type="RefSeq" id="WP_157898821.1">
    <property type="nucleotide sequence ID" value="NZ_CP015136.1"/>
</dbReference>
<dbReference type="KEGG" id="abac:LuPra_01340"/>
<dbReference type="AlphaFoldDB" id="A0A143PHU0"/>
<dbReference type="PROSITE" id="PS51257">
    <property type="entry name" value="PROKAR_LIPOPROTEIN"/>
    <property type="match status" value="1"/>
</dbReference>
<dbReference type="SUPFAM" id="SSF75011">
    <property type="entry name" value="3-carboxy-cis,cis-mucoante lactonizing enzyme"/>
    <property type="match status" value="1"/>
</dbReference>
<feature type="compositionally biased region" description="Basic and acidic residues" evidence="1">
    <location>
        <begin position="387"/>
        <end position="399"/>
    </location>
</feature>
<dbReference type="EMBL" id="CP015136">
    <property type="protein sequence ID" value="AMY08152.1"/>
    <property type="molecule type" value="Genomic_DNA"/>
</dbReference>
<evidence type="ECO:0000313" key="4">
    <source>
        <dbReference type="Proteomes" id="UP000076079"/>
    </source>
</evidence>